<dbReference type="GO" id="GO:0008662">
    <property type="term" value="F:1-phosphofructokinase activity"/>
    <property type="evidence" value="ECO:0007669"/>
    <property type="project" value="UniProtKB-EC"/>
</dbReference>
<dbReference type="GO" id="GO:0009024">
    <property type="term" value="F:tagatose-6-phosphate kinase activity"/>
    <property type="evidence" value="ECO:0007669"/>
    <property type="project" value="UniProtKB-EC"/>
</dbReference>
<dbReference type="EMBL" id="APVH01000019">
    <property type="protein sequence ID" value="EPX82835.1"/>
    <property type="molecule type" value="Genomic_DNA"/>
</dbReference>
<dbReference type="InterPro" id="IPR011611">
    <property type="entry name" value="PfkB_dom"/>
</dbReference>
<dbReference type="EC" id="2.7.1.56" evidence="4"/>
<dbReference type="PROSITE" id="PS00583">
    <property type="entry name" value="PFKB_KINASES_1"/>
    <property type="match status" value="1"/>
</dbReference>
<dbReference type="GO" id="GO:0005829">
    <property type="term" value="C:cytosol"/>
    <property type="evidence" value="ECO:0007669"/>
    <property type="project" value="TreeGrafter"/>
</dbReference>
<dbReference type="Gene3D" id="3.40.1190.20">
    <property type="match status" value="1"/>
</dbReference>
<gene>
    <name evidence="4" type="ORF">Salmuc_05188</name>
</gene>
<organism evidence="4 5">
    <name type="scientific">Salipiger mucosus DSM 16094</name>
    <dbReference type="NCBI Taxonomy" id="1123237"/>
    <lineage>
        <taxon>Bacteria</taxon>
        <taxon>Pseudomonadati</taxon>
        <taxon>Pseudomonadota</taxon>
        <taxon>Alphaproteobacteria</taxon>
        <taxon>Rhodobacterales</taxon>
        <taxon>Roseobacteraceae</taxon>
        <taxon>Salipiger</taxon>
    </lineage>
</organism>
<dbReference type="HOGENOM" id="CLU_050013_5_1_5"/>
<dbReference type="GO" id="GO:0003872">
    <property type="term" value="F:6-phosphofructokinase activity"/>
    <property type="evidence" value="ECO:0007669"/>
    <property type="project" value="TreeGrafter"/>
</dbReference>
<dbReference type="PANTHER" id="PTHR46566:SF2">
    <property type="entry name" value="ATP-DEPENDENT 6-PHOSPHOFRUCTOKINASE ISOZYME 2"/>
    <property type="match status" value="1"/>
</dbReference>
<evidence type="ECO:0000256" key="2">
    <source>
        <dbReference type="ARBA" id="ARBA00022777"/>
    </source>
</evidence>
<comment type="caution">
    <text evidence="4">The sequence shown here is derived from an EMBL/GenBank/DDBJ whole genome shotgun (WGS) entry which is preliminary data.</text>
</comment>
<dbReference type="OrthoDB" id="9801219at2"/>
<reference evidence="5" key="1">
    <citation type="journal article" date="2014" name="Stand. Genomic Sci.">
        <title>Genome sequence of the exopolysaccharide-producing Salipiger mucosus type strain (DSM 16094(T)), a moderately halophilic member of the Roseobacter clade.</title>
        <authorList>
            <person name="Riedel T."/>
            <person name="Spring S."/>
            <person name="Fiebig A."/>
            <person name="Petersen J."/>
            <person name="Kyrpides N.C."/>
            <person name="Goker M."/>
            <person name="Klenk H.P."/>
        </authorList>
    </citation>
    <scope>NUCLEOTIDE SEQUENCE [LARGE SCALE GENOMIC DNA]</scope>
    <source>
        <strain evidence="5">DSM 16094</strain>
    </source>
</reference>
<sequence length="204" mass="20670">MTDILTVTLNPALDLSTGAERVVPGLKLRCEAAEADPGGGGINVARVVAALGGSARAFVALGGPTGMRLQDALAEHRIPLVRMKAPGATRESLAVTDRGTGEQYRFVMPGPDWGEAHVAQALSAIAGAVPEGGIVVLSGSQPPGVPVEFPTRLCEALAGKGAKVIVDTSGPALAYLAAGTDPAPFVLRMDSAEAEDLAGRITTP</sequence>
<dbReference type="AlphaFoldDB" id="S9RXS5"/>
<proteinExistence type="predicted"/>
<feature type="domain" description="Carbohydrate kinase PfkB" evidence="3">
    <location>
        <begin position="25"/>
        <end position="200"/>
    </location>
</feature>
<evidence type="ECO:0000313" key="5">
    <source>
        <dbReference type="Proteomes" id="UP000015347"/>
    </source>
</evidence>
<evidence type="ECO:0000313" key="4">
    <source>
        <dbReference type="EMBL" id="EPX82835.1"/>
    </source>
</evidence>
<dbReference type="InterPro" id="IPR002173">
    <property type="entry name" value="Carboh/pur_kinase_PfkB_CS"/>
</dbReference>
<keyword evidence="5" id="KW-1185">Reference proteome</keyword>
<dbReference type="EC" id="2.7.1.144" evidence="4"/>
<dbReference type="RefSeq" id="WP_021120191.1">
    <property type="nucleotide sequence ID" value="NZ_KE557275.1"/>
</dbReference>
<keyword evidence="2 4" id="KW-0418">Kinase</keyword>
<protein>
    <submittedName>
        <fullName evidence="4">Tagatose-6-phosphate kinase / 1-phosphofructokinase</fullName>
        <ecNumber evidence="4">2.7.1.144</ecNumber>
        <ecNumber evidence="4">2.7.1.56</ecNumber>
    </submittedName>
</protein>
<dbReference type="InterPro" id="IPR029056">
    <property type="entry name" value="Ribokinase-like"/>
</dbReference>
<dbReference type="Proteomes" id="UP000015347">
    <property type="component" value="Unassembled WGS sequence"/>
</dbReference>
<dbReference type="PANTHER" id="PTHR46566">
    <property type="entry name" value="1-PHOSPHOFRUCTOKINASE-RELATED"/>
    <property type="match status" value="1"/>
</dbReference>
<dbReference type="Pfam" id="PF00294">
    <property type="entry name" value="PfkB"/>
    <property type="match status" value="1"/>
</dbReference>
<name>S9RXS5_9RHOB</name>
<dbReference type="SUPFAM" id="SSF53613">
    <property type="entry name" value="Ribokinase-like"/>
    <property type="match status" value="1"/>
</dbReference>
<evidence type="ECO:0000256" key="1">
    <source>
        <dbReference type="ARBA" id="ARBA00022679"/>
    </source>
</evidence>
<dbReference type="STRING" id="1123237.Salmuc_05188"/>
<evidence type="ECO:0000259" key="3">
    <source>
        <dbReference type="Pfam" id="PF00294"/>
    </source>
</evidence>
<dbReference type="eggNOG" id="COG1105">
    <property type="taxonomic scope" value="Bacteria"/>
</dbReference>
<accession>S9RXS5</accession>
<keyword evidence="1 4" id="KW-0808">Transferase</keyword>